<dbReference type="SUPFAM" id="SSF46785">
    <property type="entry name" value="Winged helix' DNA-binding domain"/>
    <property type="match status" value="3"/>
</dbReference>
<proteinExistence type="predicted"/>
<dbReference type="PROSITE" id="PS51722">
    <property type="entry name" value="G_TR_2"/>
    <property type="match status" value="1"/>
</dbReference>
<dbReference type="InterPro" id="IPR057335">
    <property type="entry name" value="Beta-barrel_SelB"/>
</dbReference>
<dbReference type="Gene3D" id="2.40.30.10">
    <property type="entry name" value="Translation factors"/>
    <property type="match status" value="1"/>
</dbReference>
<keyword evidence="4" id="KW-0547">Nucleotide-binding</keyword>
<evidence type="ECO:0000256" key="5">
    <source>
        <dbReference type="ARBA" id="ARBA00022917"/>
    </source>
</evidence>
<evidence type="ECO:0000256" key="3">
    <source>
        <dbReference type="ARBA" id="ARBA00022490"/>
    </source>
</evidence>
<keyword evidence="11" id="KW-1185">Reference proteome</keyword>
<dbReference type="InterPro" id="IPR009001">
    <property type="entry name" value="Transl_elong_EF1A/Init_IF2_C"/>
</dbReference>
<dbReference type="InterPro" id="IPR036388">
    <property type="entry name" value="WH-like_DNA-bd_sf"/>
</dbReference>
<dbReference type="EMBL" id="JAAQTO010000017">
    <property type="protein sequence ID" value="NIC05213.1"/>
    <property type="molecule type" value="Genomic_DNA"/>
</dbReference>
<evidence type="ECO:0000256" key="4">
    <source>
        <dbReference type="ARBA" id="ARBA00022741"/>
    </source>
</evidence>
<evidence type="ECO:0000256" key="1">
    <source>
        <dbReference type="ARBA" id="ARBA00004496"/>
    </source>
</evidence>
<dbReference type="InterPro" id="IPR027417">
    <property type="entry name" value="P-loop_NTPase"/>
</dbReference>
<dbReference type="InterPro" id="IPR015190">
    <property type="entry name" value="Elong_fac_SelB-wing-hlx_typ-2"/>
</dbReference>
<protein>
    <recommendedName>
        <fullName evidence="2">Selenocysteine-specific elongation factor</fullName>
    </recommendedName>
    <alternativeName>
        <fullName evidence="8">SelB translation factor</fullName>
    </alternativeName>
</protein>
<dbReference type="Pfam" id="PF09106">
    <property type="entry name" value="WHD_2nd_SelB"/>
    <property type="match status" value="1"/>
</dbReference>
<dbReference type="InterPro" id="IPR009000">
    <property type="entry name" value="Transl_B-barrel_sf"/>
</dbReference>
<dbReference type="CDD" id="cd15491">
    <property type="entry name" value="selB_III"/>
    <property type="match status" value="1"/>
</dbReference>
<dbReference type="InterPro" id="IPR000795">
    <property type="entry name" value="T_Tr_GTP-bd_dom"/>
</dbReference>
<keyword evidence="3" id="KW-0963">Cytoplasm</keyword>
<comment type="function">
    <text evidence="7">Translation factor necessary for the incorporation of selenocysteine into proteins. It probably replaces EF-Tu for the insertion of selenocysteine directed by the UGA codon. SelB binds GTP and GDP.</text>
</comment>
<name>A0ABX0PSX9_9GAMM</name>
<dbReference type="GO" id="GO:0003746">
    <property type="term" value="F:translation elongation factor activity"/>
    <property type="evidence" value="ECO:0007669"/>
    <property type="project" value="UniProtKB-KW"/>
</dbReference>
<dbReference type="PANTHER" id="PTHR43721:SF22">
    <property type="entry name" value="ELONGATION FACTOR TU, MITOCHONDRIAL"/>
    <property type="match status" value="1"/>
</dbReference>
<dbReference type="RefSeq" id="WP_167112544.1">
    <property type="nucleotide sequence ID" value="NZ_JAAQTO010000017.1"/>
</dbReference>
<dbReference type="Pfam" id="PF00009">
    <property type="entry name" value="GTP_EFTU"/>
    <property type="match status" value="1"/>
</dbReference>
<comment type="caution">
    <text evidence="10">The sequence shown here is derived from an EMBL/GenBank/DDBJ whole genome shotgun (WGS) entry which is preliminary data.</text>
</comment>
<gene>
    <name evidence="10" type="primary">selB</name>
    <name evidence="10" type="ORF">HBJ55_07230</name>
</gene>
<dbReference type="InterPro" id="IPR036390">
    <property type="entry name" value="WH_DNA-bd_sf"/>
</dbReference>
<evidence type="ECO:0000313" key="11">
    <source>
        <dbReference type="Proteomes" id="UP001318321"/>
    </source>
</evidence>
<dbReference type="Pfam" id="PF03144">
    <property type="entry name" value="GTP_EFTU_D2"/>
    <property type="match status" value="1"/>
</dbReference>
<organism evidence="10 11">
    <name type="scientific">Billgrantia bachuensis</name>
    <dbReference type="NCBI Taxonomy" id="2717286"/>
    <lineage>
        <taxon>Bacteria</taxon>
        <taxon>Pseudomonadati</taxon>
        <taxon>Pseudomonadota</taxon>
        <taxon>Gammaproteobacteria</taxon>
        <taxon>Oceanospirillales</taxon>
        <taxon>Halomonadaceae</taxon>
        <taxon>Billgrantia</taxon>
    </lineage>
</organism>
<dbReference type="Pfam" id="PF09107">
    <property type="entry name" value="WHD_3rd_SelB"/>
    <property type="match status" value="1"/>
</dbReference>
<dbReference type="PRINTS" id="PR00315">
    <property type="entry name" value="ELONGATNFCT"/>
</dbReference>
<dbReference type="Gene3D" id="3.40.50.300">
    <property type="entry name" value="P-loop containing nucleotide triphosphate hydrolases"/>
    <property type="match status" value="1"/>
</dbReference>
<comment type="subcellular location">
    <subcellularLocation>
        <location evidence="1">Cytoplasm</location>
    </subcellularLocation>
</comment>
<feature type="domain" description="Tr-type G" evidence="9">
    <location>
        <begin position="1"/>
        <end position="169"/>
    </location>
</feature>
<keyword evidence="10" id="KW-0251">Elongation factor</keyword>
<evidence type="ECO:0000256" key="7">
    <source>
        <dbReference type="ARBA" id="ARBA00025526"/>
    </source>
</evidence>
<evidence type="ECO:0000256" key="8">
    <source>
        <dbReference type="ARBA" id="ARBA00031615"/>
    </source>
</evidence>
<dbReference type="Pfam" id="PF25461">
    <property type="entry name" value="Beta-barrel_SelB"/>
    <property type="match status" value="1"/>
</dbReference>
<dbReference type="SUPFAM" id="SSF52540">
    <property type="entry name" value="P-loop containing nucleoside triphosphate hydrolases"/>
    <property type="match status" value="1"/>
</dbReference>
<dbReference type="PANTHER" id="PTHR43721">
    <property type="entry name" value="ELONGATION FACTOR TU-RELATED"/>
    <property type="match status" value="1"/>
</dbReference>
<accession>A0ABX0PSX9</accession>
<dbReference type="InterPro" id="IPR050055">
    <property type="entry name" value="EF-Tu_GTPase"/>
</dbReference>
<evidence type="ECO:0000256" key="6">
    <source>
        <dbReference type="ARBA" id="ARBA00023134"/>
    </source>
</evidence>
<keyword evidence="6" id="KW-0342">GTP-binding</keyword>
<dbReference type="InterPro" id="IPR015191">
    <property type="entry name" value="SelB_WHD4"/>
</dbReference>
<evidence type="ECO:0000259" key="9">
    <source>
        <dbReference type="PROSITE" id="PS51722"/>
    </source>
</evidence>
<dbReference type="SUPFAM" id="SSF50447">
    <property type="entry name" value="Translation proteins"/>
    <property type="match status" value="1"/>
</dbReference>
<evidence type="ECO:0000313" key="10">
    <source>
        <dbReference type="EMBL" id="NIC05213.1"/>
    </source>
</evidence>
<evidence type="ECO:0000256" key="2">
    <source>
        <dbReference type="ARBA" id="ARBA00015953"/>
    </source>
</evidence>
<dbReference type="Proteomes" id="UP001318321">
    <property type="component" value="Unassembled WGS sequence"/>
</dbReference>
<reference evidence="10 11" key="1">
    <citation type="submission" date="2020-03" db="EMBL/GenBank/DDBJ databases">
        <title>Identification of Halomonas strains.</title>
        <authorList>
            <person name="Xiao Z."/>
            <person name="Dong F."/>
            <person name="Wang Z."/>
            <person name="Zhao J.-Y."/>
        </authorList>
    </citation>
    <scope>NUCLEOTIDE SEQUENCE [LARGE SCALE GENOMIC DNA]</scope>
    <source>
        <strain evidence="10 11">DX6</strain>
    </source>
</reference>
<dbReference type="InterPro" id="IPR004535">
    <property type="entry name" value="Transl_elong_SelB"/>
</dbReference>
<dbReference type="CDD" id="cd04171">
    <property type="entry name" value="SelB"/>
    <property type="match status" value="1"/>
</dbReference>
<keyword evidence="5" id="KW-0648">Protein biosynthesis</keyword>
<dbReference type="InterPro" id="IPR004161">
    <property type="entry name" value="EFTu-like_2"/>
</dbReference>
<dbReference type="Gene3D" id="1.10.10.10">
    <property type="entry name" value="Winged helix-like DNA-binding domain superfamily/Winged helix DNA-binding domain"/>
    <property type="match status" value="3"/>
</dbReference>
<dbReference type="NCBIfam" id="TIGR00475">
    <property type="entry name" value="selB"/>
    <property type="match status" value="1"/>
</dbReference>
<sequence length="647" mass="70089">MIVGTAGHVDHGKTALIQHLTGIDTDRLKEEKARGLTIEPGFAYPEVADGVELGFVDVPGHARFLHHMLAGSAGVDTVLLVVAADDGVMPQTVEHLQILTLLGLDRGLVALTKVDRVDAARRRRVREEIATLLADTPLAGAAITDVSSHSGEGVEALRDRLWTLAATQRTTPAQGHFRLAVDRVFTKSGAGLVVTGTAFAGRVSQDDEVRLVPSGLTARVRGLRRQHRDSERAQQGDRVALNLAGPGISREAIQRGDWVVAEALEAPPLRRLDVQLHLLEGVPAVKHWAPIHAHLGVTRLSGRLSLLEGQRLAPGGSMLGQLVLDEPVHACLGDRFVIRDPGGRLTLGGGVVLDGDPPRRGQRRPERLAWLTALAGCAAAGPPFDLDPPLRQALDRRPEGFDLIALARNANVDAAELTARTEALGGRVIATQGQCRAFSQEAILALQARLLDTVAANHEREPSMLGTERGRLARQTMPELPEAVCRELLASLVERGELAAHGPFVALPEHRAALSEADEALWQRLEPLIAAAPFQPPRVRDLATSESLGETSLDEARIREVLIACARLGRLYQVRRDHFYPAAAVAEMAAIVQALAQEHGRIRAAAFRDRIGTGRKLAIHILEFFDRVGYTRRIGDERVIRHAGMWQ</sequence>
<dbReference type="SUPFAM" id="SSF50465">
    <property type="entry name" value="EF-Tu/eEF-1alpha/eIF2-gamma C-terminal domain"/>
    <property type="match status" value="1"/>
</dbReference>